<proteinExistence type="predicted"/>
<dbReference type="EMBL" id="CP113361">
    <property type="protein sequence ID" value="WAI00219.1"/>
    <property type="molecule type" value="Genomic_DNA"/>
</dbReference>
<feature type="transmembrane region" description="Helical" evidence="1">
    <location>
        <begin position="155"/>
        <end position="177"/>
    </location>
</feature>
<sequence>MNFVKKMRVWLGWCPNECPVMVSSGITPERYMNTVPSGRGGLRNTNLSWWDRYRNRVMMMAVSLTTATIALSLLFDDASGNTWKGIVLGGIIGIVAGLVTLWHSWKRYERIDAGEFIAVHETKTQRMMRYGGILILSGAVIAWMVFQMFRGATHLILAAEAGLCVVIWVVYFTVCLWERRRHKVVIAENRSMYTIDKE</sequence>
<accession>A0A9X9T6N5</accession>
<dbReference type="Pfam" id="PF07895">
    <property type="entry name" value="DUF1673"/>
    <property type="match status" value="1"/>
</dbReference>
<name>A0A9X9T6N5_METOG</name>
<reference evidence="2" key="1">
    <citation type="submission" date="2022-11" db="EMBL/GenBank/DDBJ databases">
        <title>Complete genome sequence of Methanogenium organophilum DSM 3596.</title>
        <authorList>
            <person name="Chen S.-C."/>
            <person name="Lai S.-J."/>
            <person name="You Y.-T."/>
        </authorList>
    </citation>
    <scope>NUCLEOTIDE SEQUENCE</scope>
    <source>
        <strain evidence="2">DSM 3596</strain>
    </source>
</reference>
<keyword evidence="3" id="KW-1185">Reference proteome</keyword>
<keyword evidence="1" id="KW-0472">Membrane</keyword>
<feature type="transmembrane region" description="Helical" evidence="1">
    <location>
        <begin position="130"/>
        <end position="149"/>
    </location>
</feature>
<dbReference type="InterPro" id="IPR012874">
    <property type="entry name" value="DUF1673_METspp"/>
</dbReference>
<evidence type="ECO:0000313" key="2">
    <source>
        <dbReference type="EMBL" id="WAI00219.1"/>
    </source>
</evidence>
<organism evidence="2 3">
    <name type="scientific">Methanogenium organophilum</name>
    <dbReference type="NCBI Taxonomy" id="2199"/>
    <lineage>
        <taxon>Archaea</taxon>
        <taxon>Methanobacteriati</taxon>
        <taxon>Methanobacteriota</taxon>
        <taxon>Stenosarchaea group</taxon>
        <taxon>Methanomicrobia</taxon>
        <taxon>Methanomicrobiales</taxon>
        <taxon>Methanomicrobiaceae</taxon>
        <taxon>Methanogenium</taxon>
    </lineage>
</organism>
<keyword evidence="1" id="KW-0812">Transmembrane</keyword>
<protein>
    <submittedName>
        <fullName evidence="2">DUF1673 family protein</fullName>
    </submittedName>
</protein>
<evidence type="ECO:0000313" key="3">
    <source>
        <dbReference type="Proteomes" id="UP001163096"/>
    </source>
</evidence>
<gene>
    <name evidence="2" type="ORF">OU421_07180</name>
</gene>
<keyword evidence="1" id="KW-1133">Transmembrane helix</keyword>
<dbReference type="RefSeq" id="WP_268185392.1">
    <property type="nucleotide sequence ID" value="NZ_CP113361.1"/>
</dbReference>
<dbReference type="AlphaFoldDB" id="A0A9X9T6N5"/>
<evidence type="ECO:0000256" key="1">
    <source>
        <dbReference type="SAM" id="Phobius"/>
    </source>
</evidence>
<feature type="transmembrane region" description="Helical" evidence="1">
    <location>
        <begin position="57"/>
        <end position="75"/>
    </location>
</feature>
<dbReference type="GeneID" id="76834872"/>
<dbReference type="KEGG" id="mou:OU421_07180"/>
<dbReference type="Proteomes" id="UP001163096">
    <property type="component" value="Chromosome"/>
</dbReference>
<feature type="transmembrane region" description="Helical" evidence="1">
    <location>
        <begin position="81"/>
        <end position="102"/>
    </location>
</feature>